<name>A0A2T1GJ30_9CYAN</name>
<reference evidence="1 2" key="1">
    <citation type="submission" date="2018-03" db="EMBL/GenBank/DDBJ databases">
        <title>The ancient ancestry and fast evolution of plastids.</title>
        <authorList>
            <person name="Moore K.R."/>
            <person name="Magnabosco C."/>
            <person name="Momper L."/>
            <person name="Gold D.A."/>
            <person name="Bosak T."/>
            <person name="Fournier G.P."/>
        </authorList>
    </citation>
    <scope>NUCLEOTIDE SEQUENCE [LARGE SCALE GENOMIC DNA]</scope>
    <source>
        <strain evidence="1 2">CCALA 037</strain>
    </source>
</reference>
<protein>
    <recommendedName>
        <fullName evidence="3">DUF1877 domain-containing protein</fullName>
    </recommendedName>
</protein>
<dbReference type="Gene3D" id="3.40.1760.10">
    <property type="entry name" value="YfbM-like super family"/>
    <property type="match status" value="1"/>
</dbReference>
<accession>A0A2T1GJ30</accession>
<dbReference type="AlphaFoldDB" id="A0A2T1GJ30"/>
<evidence type="ECO:0000313" key="1">
    <source>
        <dbReference type="EMBL" id="PSB57800.1"/>
    </source>
</evidence>
<dbReference type="SUPFAM" id="SSF111069">
    <property type="entry name" value="Hypothetical protein yfbM"/>
    <property type="match status" value="1"/>
</dbReference>
<proteinExistence type="predicted"/>
<keyword evidence="2" id="KW-1185">Reference proteome</keyword>
<organism evidence="1 2">
    <name type="scientific">Chamaesiphon polymorphus CCALA 037</name>
    <dbReference type="NCBI Taxonomy" id="2107692"/>
    <lineage>
        <taxon>Bacteria</taxon>
        <taxon>Bacillati</taxon>
        <taxon>Cyanobacteriota</taxon>
        <taxon>Cyanophyceae</taxon>
        <taxon>Gomontiellales</taxon>
        <taxon>Chamaesiphonaceae</taxon>
        <taxon>Chamaesiphon</taxon>
    </lineage>
</organism>
<dbReference type="InterPro" id="IPR035944">
    <property type="entry name" value="YfbM-like_sf"/>
</dbReference>
<gene>
    <name evidence="1" type="ORF">C7B77_07110</name>
</gene>
<dbReference type="EMBL" id="PVWO01000061">
    <property type="protein sequence ID" value="PSB57800.1"/>
    <property type="molecule type" value="Genomic_DNA"/>
</dbReference>
<evidence type="ECO:0000313" key="2">
    <source>
        <dbReference type="Proteomes" id="UP000238937"/>
    </source>
</evidence>
<dbReference type="Pfam" id="PF08974">
    <property type="entry name" value="DUF1877"/>
    <property type="match status" value="1"/>
</dbReference>
<evidence type="ECO:0008006" key="3">
    <source>
        <dbReference type="Google" id="ProtNLM"/>
    </source>
</evidence>
<dbReference type="Proteomes" id="UP000238937">
    <property type="component" value="Unassembled WGS sequence"/>
</dbReference>
<dbReference type="InterPro" id="IPR015068">
    <property type="entry name" value="DUF1877"/>
</dbReference>
<comment type="caution">
    <text evidence="1">The sequence shown here is derived from an EMBL/GenBank/DDBJ whole genome shotgun (WGS) entry which is preliminary data.</text>
</comment>
<sequence length="214" mass="25265">MLLDMGLDMGYQAIPNCQLLARSRQEPNFGEHLQFFELYLSDSEAELEREREVDEDEEDYQLPIEFVKEACKLIQQYPDLEHRNLHIGRVWDKFYYLLSPGRRNCEEVAESDWVKKAIFGGSPLNETSKTVIDSHIFYLDPSEVNDIEKKLQITSIEMFSAHWNPLAMSQASVYKIHDRESDEYFHYLQEEFQRFKDFYTLVSSHDEGIITCLS</sequence>